<dbReference type="Proteomes" id="UP000546173">
    <property type="component" value="Unassembled WGS sequence"/>
</dbReference>
<name>A0A7X1G4T2_9PSED</name>
<evidence type="ECO:0000256" key="1">
    <source>
        <dbReference type="ARBA" id="ARBA00022553"/>
    </source>
</evidence>
<keyword evidence="1 2" id="KW-0597">Phosphoprotein</keyword>
<keyword evidence="5" id="KW-1185">Reference proteome</keyword>
<evidence type="ECO:0000313" key="5">
    <source>
        <dbReference type="Proteomes" id="UP000546173"/>
    </source>
</evidence>
<accession>A0A7X1G4T2</accession>
<evidence type="ECO:0000313" key="4">
    <source>
        <dbReference type="EMBL" id="MBC2677794.1"/>
    </source>
</evidence>
<dbReference type="SMART" id="SM00448">
    <property type="entry name" value="REC"/>
    <property type="match status" value="1"/>
</dbReference>
<dbReference type="RefSeq" id="WP_122478751.1">
    <property type="nucleotide sequence ID" value="NZ_JACMYH010000001.1"/>
</dbReference>
<dbReference type="Pfam" id="PF00072">
    <property type="entry name" value="Response_reg"/>
    <property type="match status" value="1"/>
</dbReference>
<gene>
    <name evidence="4" type="ORF">H7993_05245</name>
</gene>
<sequence>MPTILIVDDEYLIADILGYALEDEGYMAVKAGNGKRALEILDRERPALVITDFMMPGMNGLELAQKIRSHASFESVPILLMSGAQGNVGRATPELFNAVYDKPFDINEVVARVRELVPLDPA</sequence>
<evidence type="ECO:0000256" key="2">
    <source>
        <dbReference type="PROSITE-ProRule" id="PRU00169"/>
    </source>
</evidence>
<feature type="domain" description="Response regulatory" evidence="3">
    <location>
        <begin position="3"/>
        <end position="117"/>
    </location>
</feature>
<dbReference type="SUPFAM" id="SSF52172">
    <property type="entry name" value="CheY-like"/>
    <property type="match status" value="1"/>
</dbReference>
<dbReference type="CDD" id="cd17574">
    <property type="entry name" value="REC_OmpR"/>
    <property type="match status" value="1"/>
</dbReference>
<protein>
    <submittedName>
        <fullName evidence="4">Response regulator</fullName>
    </submittedName>
</protein>
<dbReference type="PROSITE" id="PS50110">
    <property type="entry name" value="RESPONSE_REGULATORY"/>
    <property type="match status" value="1"/>
</dbReference>
<dbReference type="PANTHER" id="PTHR44591:SF3">
    <property type="entry name" value="RESPONSE REGULATORY DOMAIN-CONTAINING PROTEIN"/>
    <property type="match status" value="1"/>
</dbReference>
<dbReference type="AlphaFoldDB" id="A0A7X1G4T2"/>
<evidence type="ECO:0000259" key="3">
    <source>
        <dbReference type="PROSITE" id="PS50110"/>
    </source>
</evidence>
<organism evidence="4 5">
    <name type="scientific">Pseudomonas baltica</name>
    <dbReference type="NCBI Taxonomy" id="2762576"/>
    <lineage>
        <taxon>Bacteria</taxon>
        <taxon>Pseudomonadati</taxon>
        <taxon>Pseudomonadota</taxon>
        <taxon>Gammaproteobacteria</taxon>
        <taxon>Pseudomonadales</taxon>
        <taxon>Pseudomonadaceae</taxon>
        <taxon>Pseudomonas</taxon>
    </lineage>
</organism>
<comment type="caution">
    <text evidence="4">The sequence shown here is derived from an EMBL/GenBank/DDBJ whole genome shotgun (WGS) entry which is preliminary data.</text>
</comment>
<dbReference type="InterPro" id="IPR001789">
    <property type="entry name" value="Sig_transdc_resp-reg_receiver"/>
</dbReference>
<dbReference type="EMBL" id="JACMYH010000001">
    <property type="protein sequence ID" value="MBC2677794.1"/>
    <property type="molecule type" value="Genomic_DNA"/>
</dbReference>
<dbReference type="InterPro" id="IPR050595">
    <property type="entry name" value="Bact_response_regulator"/>
</dbReference>
<dbReference type="InterPro" id="IPR011006">
    <property type="entry name" value="CheY-like_superfamily"/>
</dbReference>
<feature type="modified residue" description="4-aspartylphosphate" evidence="2">
    <location>
        <position position="52"/>
    </location>
</feature>
<dbReference type="Gene3D" id="3.40.50.2300">
    <property type="match status" value="1"/>
</dbReference>
<dbReference type="PANTHER" id="PTHR44591">
    <property type="entry name" value="STRESS RESPONSE REGULATOR PROTEIN 1"/>
    <property type="match status" value="1"/>
</dbReference>
<proteinExistence type="predicted"/>
<dbReference type="GO" id="GO:0000160">
    <property type="term" value="P:phosphorelay signal transduction system"/>
    <property type="evidence" value="ECO:0007669"/>
    <property type="project" value="InterPro"/>
</dbReference>
<reference evidence="4 5" key="1">
    <citation type="submission" date="2020-08" db="EMBL/GenBank/DDBJ databases">
        <title>Pseudomonas sp. nov.</title>
        <authorList>
            <person name="Gieschler S."/>
            <person name="Fiedler G."/>
            <person name="Brinks E."/>
            <person name="Boehnlein C."/>
            <person name="Franz C.M.A.P."/>
            <person name="Kabisch J."/>
        </authorList>
    </citation>
    <scope>NUCLEOTIDE SEQUENCE [LARGE SCALE GENOMIC DNA]</scope>
    <source>
        <strain evidence="4 5">MBT-2</strain>
    </source>
</reference>